<dbReference type="InterPro" id="IPR000415">
    <property type="entry name" value="Nitroreductase-like"/>
</dbReference>
<dbReference type="GO" id="GO:0016491">
    <property type="term" value="F:oxidoreductase activity"/>
    <property type="evidence" value="ECO:0007669"/>
    <property type="project" value="UniProtKB-UniRule"/>
</dbReference>
<keyword evidence="8" id="KW-1185">Reference proteome</keyword>
<dbReference type="OrthoDB" id="9784375at2"/>
<proteinExistence type="inferred from homology"/>
<dbReference type="Proteomes" id="UP000075238">
    <property type="component" value="Chromosome 1"/>
</dbReference>
<dbReference type="Gene3D" id="3.40.109.10">
    <property type="entry name" value="NADH Oxidase"/>
    <property type="match status" value="1"/>
</dbReference>
<dbReference type="AlphaFoldDB" id="A0A142JK69"/>
<evidence type="ECO:0000256" key="1">
    <source>
        <dbReference type="ARBA" id="ARBA00022630"/>
    </source>
</evidence>
<gene>
    <name evidence="7" type="ORF">A2G96_12445</name>
</gene>
<dbReference type="EC" id="1.-.-.-" evidence="5"/>
<sequence length="196" mass="21552">MQTNELLDKIFRGARSQNGWLPTPVPDSKLHELYELMKFGPTSVNCSPARLVFVRTEEGREKLRPALAPGNVEKTMAAPVVAIVGYDTRFYEHLPDLFPHNPAVKAWFEGDEKVDFATTTAFRNGTLQGGYLIAAARALGLDCGPMSGFNNQAVDQAFFDGTSIRSNFICALGHGDPEKVFARSPRLSFDQACQLA</sequence>
<evidence type="ECO:0000256" key="3">
    <source>
        <dbReference type="ARBA" id="ARBA00022857"/>
    </source>
</evidence>
<keyword evidence="3 5" id="KW-0521">NADP</keyword>
<keyword evidence="4 5" id="KW-0560">Oxidoreductase</keyword>
<evidence type="ECO:0000256" key="4">
    <source>
        <dbReference type="ARBA" id="ARBA00023002"/>
    </source>
</evidence>
<dbReference type="InterPro" id="IPR029479">
    <property type="entry name" value="Nitroreductase"/>
</dbReference>
<evidence type="ECO:0000313" key="7">
    <source>
        <dbReference type="EMBL" id="AMR78481.1"/>
    </source>
</evidence>
<evidence type="ECO:0000256" key="2">
    <source>
        <dbReference type="ARBA" id="ARBA00022643"/>
    </source>
</evidence>
<dbReference type="BioCyc" id="MetaCyc:MONOMER-20859"/>
<dbReference type="HAMAP" id="MF_01204">
    <property type="entry name" value="Oxidoreductase_RutE_HadB"/>
    <property type="match status" value="1"/>
</dbReference>
<evidence type="ECO:0000256" key="5">
    <source>
        <dbReference type="HAMAP-Rule" id="MF_01204"/>
    </source>
</evidence>
<dbReference type="InterPro" id="IPR023936">
    <property type="entry name" value="RutE-like"/>
</dbReference>
<evidence type="ECO:0000259" key="6">
    <source>
        <dbReference type="Pfam" id="PF00881"/>
    </source>
</evidence>
<dbReference type="STRING" id="1796606.A2G96_12445"/>
<organism evidence="7 8">
    <name type="scientific">Cupriavidus nantongensis</name>
    <dbReference type="NCBI Taxonomy" id="1796606"/>
    <lineage>
        <taxon>Bacteria</taxon>
        <taxon>Pseudomonadati</taxon>
        <taxon>Pseudomonadota</taxon>
        <taxon>Betaproteobacteria</taxon>
        <taxon>Burkholderiales</taxon>
        <taxon>Burkholderiaceae</taxon>
        <taxon>Cupriavidus</taxon>
    </lineage>
</organism>
<name>A0A142JK69_9BURK</name>
<keyword evidence="1 5" id="KW-0285">Flavoprotein</keyword>
<dbReference type="Pfam" id="PF00881">
    <property type="entry name" value="Nitroreductase"/>
    <property type="match status" value="1"/>
</dbReference>
<comment type="cofactor">
    <cofactor evidence="5">
        <name>FMN</name>
        <dbReference type="ChEBI" id="CHEBI:58210"/>
    </cofactor>
</comment>
<reference evidence="7 8" key="1">
    <citation type="submission" date="2016-03" db="EMBL/GenBank/DDBJ databases">
        <title>Complete genome sequence of a novel chlorpyrifos degrading bacterium, Cupriavidus nantongensis sp. X1.</title>
        <authorList>
            <person name="Fang L."/>
        </authorList>
    </citation>
    <scope>NUCLEOTIDE SEQUENCE [LARGE SCALE GENOMIC DNA]</scope>
    <source>
        <strain evidence="7 8">X1</strain>
    </source>
</reference>
<protein>
    <recommendedName>
        <fullName evidence="5">Putative NADH dehydrogenase/NAD(P)H nitroreductase A2G96_12445</fullName>
        <ecNumber evidence="5">1.-.-.-</ecNumber>
    </recommendedName>
</protein>
<dbReference type="PANTHER" id="PTHR43543:SF1">
    <property type="entry name" value="MALONIC SEMIALDEHYDE REDUCTASE RUTE-RELATED"/>
    <property type="match status" value="1"/>
</dbReference>
<dbReference type="NCBIfam" id="NF003768">
    <property type="entry name" value="PRK05365.1"/>
    <property type="match status" value="1"/>
</dbReference>
<dbReference type="InterPro" id="IPR050461">
    <property type="entry name" value="Nitroreductase_HadB/RutE"/>
</dbReference>
<dbReference type="RefSeq" id="WP_062799591.1">
    <property type="nucleotide sequence ID" value="NZ_CP014844.1"/>
</dbReference>
<keyword evidence="5" id="KW-0520">NAD</keyword>
<accession>A0A142JK69</accession>
<dbReference type="EMBL" id="CP014844">
    <property type="protein sequence ID" value="AMR78481.1"/>
    <property type="molecule type" value="Genomic_DNA"/>
</dbReference>
<feature type="domain" description="Nitroreductase" evidence="6">
    <location>
        <begin position="16"/>
        <end position="158"/>
    </location>
</feature>
<dbReference type="SUPFAM" id="SSF55469">
    <property type="entry name" value="FMN-dependent nitroreductase-like"/>
    <property type="match status" value="1"/>
</dbReference>
<dbReference type="CDD" id="cd02148">
    <property type="entry name" value="RutE-like"/>
    <property type="match status" value="1"/>
</dbReference>
<comment type="similarity">
    <text evidence="5">Belongs to the nitroreductase family. HadB/RutE subfamily.</text>
</comment>
<dbReference type="KEGG" id="cnan:A2G96_12445"/>
<evidence type="ECO:0000313" key="8">
    <source>
        <dbReference type="Proteomes" id="UP000075238"/>
    </source>
</evidence>
<keyword evidence="2 5" id="KW-0288">FMN</keyword>
<dbReference type="PANTHER" id="PTHR43543">
    <property type="entry name" value="MALONIC SEMIALDEHYDE REDUCTASE RUTE-RELATED"/>
    <property type="match status" value="1"/>
</dbReference>